<dbReference type="AlphaFoldDB" id="A0A7V4G6N0"/>
<proteinExistence type="predicted"/>
<dbReference type="EMBL" id="DSXI01000023">
    <property type="protein sequence ID" value="HGS04206.1"/>
    <property type="molecule type" value="Genomic_DNA"/>
</dbReference>
<reference evidence="2" key="1">
    <citation type="journal article" date="2020" name="mSystems">
        <title>Genome- and Community-Level Interaction Insights into Carbon Utilization and Element Cycling Functions of Hydrothermarchaeota in Hydrothermal Sediment.</title>
        <authorList>
            <person name="Zhou Z."/>
            <person name="Liu Y."/>
            <person name="Xu W."/>
            <person name="Pan J."/>
            <person name="Luo Z.H."/>
            <person name="Li M."/>
        </authorList>
    </citation>
    <scope>NUCLEOTIDE SEQUENCE [LARGE SCALE GENOMIC DNA]</scope>
    <source>
        <strain evidence="2">SpSt-548</strain>
    </source>
</reference>
<sequence length="94" mass="10761">MMGRALMVAGKRRGKMQLDPMGYFRVTLDGQEILVEHRLEDVTLKEYRGRTAVALQHQLARDLAVSDINHAMYLGRQLAKAEMALKEGREYVQD</sequence>
<organism evidence="2">
    <name type="scientific">Desulfobacca acetoxidans</name>
    <dbReference type="NCBI Taxonomy" id="60893"/>
    <lineage>
        <taxon>Bacteria</taxon>
        <taxon>Pseudomonadati</taxon>
        <taxon>Thermodesulfobacteriota</taxon>
        <taxon>Desulfobaccia</taxon>
        <taxon>Desulfobaccales</taxon>
        <taxon>Desulfobaccaceae</taxon>
        <taxon>Desulfobacca</taxon>
    </lineage>
</organism>
<evidence type="ECO:0000259" key="1">
    <source>
        <dbReference type="Pfam" id="PF14251"/>
    </source>
</evidence>
<gene>
    <name evidence="2" type="ORF">ENT08_00410</name>
</gene>
<protein>
    <submittedName>
        <fullName evidence="2">DUF4346 domain-containing protein</fullName>
    </submittedName>
</protein>
<dbReference type="InterPro" id="IPR025595">
    <property type="entry name" value="PterinBD-DUF4346"/>
</dbReference>
<name>A0A7V4G6N0_9BACT</name>
<dbReference type="Pfam" id="PF14251">
    <property type="entry name" value="PterinBD-DUF4346"/>
    <property type="match status" value="1"/>
</dbReference>
<feature type="domain" description="DUF4346" evidence="1">
    <location>
        <begin position="18"/>
        <end position="94"/>
    </location>
</feature>
<comment type="caution">
    <text evidence="2">The sequence shown here is derived from an EMBL/GenBank/DDBJ whole genome shotgun (WGS) entry which is preliminary data.</text>
</comment>
<evidence type="ECO:0000313" key="2">
    <source>
        <dbReference type="EMBL" id="HGS04206.1"/>
    </source>
</evidence>
<accession>A0A7V4G6N0</accession>